<keyword evidence="2" id="KW-0548">Nucleotidyltransferase</keyword>
<evidence type="ECO:0000259" key="1">
    <source>
        <dbReference type="Pfam" id="PF07727"/>
    </source>
</evidence>
<dbReference type="GO" id="GO:0003964">
    <property type="term" value="F:RNA-directed DNA polymerase activity"/>
    <property type="evidence" value="ECO:0007669"/>
    <property type="project" value="UniProtKB-KW"/>
</dbReference>
<accession>A0A8T1Y8V0</accession>
<sequence length="534" mass="58353">MASAPAAISNSTAVIVNPNDPQNPILSVNMSTLTRLTASNYITWSLQVSLFLDGYNLMKHITDESSNSPPTIQAILLLKMPISVLKETSRLYASRHVEFFESSFPFKTPTLSSPVPISVPDSSPPVTPLPPVVTPIFSDASPGLASSSSTNLGNNVTDTVITPTSSSATTAADIVSTTTTVSTTIVPHPVVQSTHPIVTRTQSVLGQAVGRGWLLRQLDVNNAFLEGPLSEEVYMAQPPGFVDVDKPDYVCKLFKAIYGLKQAPRAWYTVLRDFLLEAGFFNSVADMSLFILHKAGITLFVLGYVDDIVVTGNSSTHVQLFIDFLTARFSLKDMGALSYFLGIEVTRTVNGLTLTQMKYINDLLQRTNMVCCKPVSTLMADHPTLTATVASGVLLNDPTKYRSIVGSLQYLLFTRPDIAFAVNKLSQFTHQLREEHWLATKRVLRYLSGTKKIGLFFSGNSPLSVHSFSDADWAGDQDNYSSIGAYLVYVGKHLISWSSKKQKTIARSSTEAEYKSVSATTSEVELFNIRLFGC</sequence>
<organism evidence="2 3">
    <name type="scientific">Arabidopsis thaliana x Arabidopsis arenosa</name>
    <dbReference type="NCBI Taxonomy" id="1240361"/>
    <lineage>
        <taxon>Eukaryota</taxon>
        <taxon>Viridiplantae</taxon>
        <taxon>Streptophyta</taxon>
        <taxon>Embryophyta</taxon>
        <taxon>Tracheophyta</taxon>
        <taxon>Spermatophyta</taxon>
        <taxon>Magnoliopsida</taxon>
        <taxon>eudicotyledons</taxon>
        <taxon>Gunneridae</taxon>
        <taxon>Pentapetalae</taxon>
        <taxon>rosids</taxon>
        <taxon>malvids</taxon>
        <taxon>Brassicales</taxon>
        <taxon>Brassicaceae</taxon>
        <taxon>Camelineae</taxon>
        <taxon>Arabidopsis</taxon>
    </lineage>
</organism>
<keyword evidence="3" id="KW-1185">Reference proteome</keyword>
<protein>
    <submittedName>
        <fullName evidence="2">Reverse transcriptase RNA-dependent DNA polymerase</fullName>
    </submittedName>
</protein>
<dbReference type="CDD" id="cd09272">
    <property type="entry name" value="RNase_HI_RT_Ty1"/>
    <property type="match status" value="1"/>
</dbReference>
<dbReference type="PANTHER" id="PTHR11439">
    <property type="entry name" value="GAG-POL-RELATED RETROTRANSPOSON"/>
    <property type="match status" value="1"/>
</dbReference>
<gene>
    <name evidence="2" type="ORF">ISN45_Aa07g030430</name>
</gene>
<evidence type="ECO:0000313" key="3">
    <source>
        <dbReference type="Proteomes" id="UP000694240"/>
    </source>
</evidence>
<evidence type="ECO:0000313" key="2">
    <source>
        <dbReference type="EMBL" id="KAG7543114.1"/>
    </source>
</evidence>
<proteinExistence type="predicted"/>
<dbReference type="PANTHER" id="PTHR11439:SF489">
    <property type="entry name" value="RNA-DIRECTED DNA POLYMERASE"/>
    <property type="match status" value="1"/>
</dbReference>
<dbReference type="AlphaFoldDB" id="A0A8T1Y8V0"/>
<keyword evidence="2" id="KW-0695">RNA-directed DNA polymerase</keyword>
<name>A0A8T1Y8V0_9BRAS</name>
<dbReference type="Proteomes" id="UP000694240">
    <property type="component" value="Chromosome 12"/>
</dbReference>
<comment type="caution">
    <text evidence="2">The sequence shown here is derived from an EMBL/GenBank/DDBJ whole genome shotgun (WGS) entry which is preliminary data.</text>
</comment>
<dbReference type="EMBL" id="JAEFBK010000012">
    <property type="protein sequence ID" value="KAG7543114.1"/>
    <property type="molecule type" value="Genomic_DNA"/>
</dbReference>
<dbReference type="Pfam" id="PF07727">
    <property type="entry name" value="RVT_2"/>
    <property type="match status" value="1"/>
</dbReference>
<dbReference type="InterPro" id="IPR013103">
    <property type="entry name" value="RVT_2"/>
</dbReference>
<keyword evidence="2" id="KW-0808">Transferase</keyword>
<reference evidence="2 3" key="1">
    <citation type="submission" date="2020-12" db="EMBL/GenBank/DDBJ databases">
        <title>Concerted genomic and epigenomic changes stabilize Arabidopsis allopolyploids.</title>
        <authorList>
            <person name="Chen Z."/>
        </authorList>
    </citation>
    <scope>NUCLEOTIDE SEQUENCE [LARGE SCALE GENOMIC DNA]</scope>
    <source>
        <strain evidence="2">Allo738</strain>
        <tissue evidence="2">Leaf</tissue>
    </source>
</reference>
<feature type="domain" description="Reverse transcriptase Ty1/copia-type" evidence="1">
    <location>
        <begin position="205"/>
        <end position="379"/>
    </location>
</feature>